<evidence type="ECO:0000256" key="3">
    <source>
        <dbReference type="PROSITE-ProRule" id="PRU00339"/>
    </source>
</evidence>
<dbReference type="EMBL" id="SMGG01000003">
    <property type="protein sequence ID" value="TCK62505.1"/>
    <property type="molecule type" value="Genomic_DNA"/>
</dbReference>
<dbReference type="InterPro" id="IPR011990">
    <property type="entry name" value="TPR-like_helical_dom_sf"/>
</dbReference>
<evidence type="ECO:0000256" key="2">
    <source>
        <dbReference type="ARBA" id="ARBA00022803"/>
    </source>
</evidence>
<dbReference type="PROSITE" id="PS50005">
    <property type="entry name" value="TPR"/>
    <property type="match status" value="1"/>
</dbReference>
<dbReference type="Pfam" id="PF13424">
    <property type="entry name" value="TPR_12"/>
    <property type="match status" value="3"/>
</dbReference>
<evidence type="ECO:0000313" key="4">
    <source>
        <dbReference type="EMBL" id="TCK62505.1"/>
    </source>
</evidence>
<comment type="caution">
    <text evidence="4">The sequence shown here is derived from an EMBL/GenBank/DDBJ whole genome shotgun (WGS) entry which is preliminary data.</text>
</comment>
<dbReference type="SUPFAM" id="SSF48452">
    <property type="entry name" value="TPR-like"/>
    <property type="match status" value="2"/>
</dbReference>
<dbReference type="InterPro" id="IPR019734">
    <property type="entry name" value="TPR_rpt"/>
</dbReference>
<dbReference type="PANTHER" id="PTHR45641">
    <property type="entry name" value="TETRATRICOPEPTIDE REPEAT PROTEIN (AFU_ORTHOLOGUE AFUA_6G03870)"/>
    <property type="match status" value="1"/>
</dbReference>
<dbReference type="PANTHER" id="PTHR45641:SF19">
    <property type="entry name" value="NEPHROCYSTIN-3"/>
    <property type="match status" value="1"/>
</dbReference>
<accession>A0A4R1KD51</accession>
<dbReference type="OrthoDB" id="9771112at2"/>
<protein>
    <submittedName>
        <fullName evidence="4">Tetratricopeptide repeat protein</fullName>
    </submittedName>
</protein>
<dbReference type="Proteomes" id="UP000294614">
    <property type="component" value="Unassembled WGS sequence"/>
</dbReference>
<sequence>MNLSDLIPVRREGLLDTVREALESDISETYRIFSIYGHKGTGRTVFADFLRKELSKDSYLVMYMDAEKACSCYPEQGLIELRDCVSGETADYFALYDISVLVRSEKINGKLKTESECYFRNNSPMMSEVISKSPSKYTFTRSMYDEVGKSFSEEWFNREVRPQIIRMFKEPNHMNWQICMDSFAACLAAVKNTANLEPVLIIDNAENLFDAYDHGVSWVTKLAEKAGCSTLIYISEDQISSDKYGYVSTEINIDTLSKSECAAFCRKNGLERDSMAELIFENTDGHPALTAFSLETYKLVKSNEGHEPGPEVFESNPQSIVHMSLSSLKSTESIMAKLLSCCRVFDEGLFKAVAQEFTGTKDASELFQSLVSRSFITDMGAGFFCVHPLYRMHSHSVLDSDLLENVNYAIYRYHIGSAEAACDYKELTYHIKESVHHAMHIMEIEGFVEWFSTLEKKFYTVEFFNFWLDMLDAAKSHIAGILGETHPQIASYFDKLAFMYLKSGRQVSAEKVLHERLEAEEAKSGKNSSDAVPFMNKLANFYIDTGDFSAAEAIMKKGMEIREQFHGKKSADYADSVLKLGKLYHMAGDREGAIQMLGEAEEIYNKALDVKDTARLEADEVMASIYSAAGQIAKAALIYHKLTTVRNETMGPMSKEAVKSLGDYAKVVFKNGNSRKAVKLYEDLITKTKKIYGDNSRMTAAAANDLAVAYQRVQEFEKSESMHNEALNIKQNIYGTNHPSTAVSCTNFGQLKYAMGDLKNAEPYYFKALQIYETVFGDRHEKTAVGLNNMGFITSRMGQFERAQEYYEKALDIKKEIGGERSISAAAAMNNLGELLFRIGKKDEAREFLTTAHDIYKEIYGEEHEYTKLVAKNLAAVS</sequence>
<keyword evidence="1" id="KW-0677">Repeat</keyword>
<keyword evidence="2 3" id="KW-0802">TPR repeat</keyword>
<dbReference type="InterPro" id="IPR027417">
    <property type="entry name" value="P-loop_NTPase"/>
</dbReference>
<name>A0A4R1KD51_9BACT</name>
<reference evidence="4 5" key="1">
    <citation type="submission" date="2019-03" db="EMBL/GenBank/DDBJ databases">
        <title>Genomic Encyclopedia of Type Strains, Phase IV (KMG-IV): sequencing the most valuable type-strain genomes for metagenomic binning, comparative biology and taxonomic classification.</title>
        <authorList>
            <person name="Goeker M."/>
        </authorList>
    </citation>
    <scope>NUCLEOTIDE SEQUENCE [LARGE SCALE GENOMIC DNA]</scope>
    <source>
        <strain evidence="4 5">DSM 24984</strain>
    </source>
</reference>
<evidence type="ECO:0000313" key="5">
    <source>
        <dbReference type="Proteomes" id="UP000294614"/>
    </source>
</evidence>
<organism evidence="4 5">
    <name type="scientific">Seleniivibrio woodruffii</name>
    <dbReference type="NCBI Taxonomy" id="1078050"/>
    <lineage>
        <taxon>Bacteria</taxon>
        <taxon>Pseudomonadati</taxon>
        <taxon>Deferribacterota</taxon>
        <taxon>Deferribacteres</taxon>
        <taxon>Deferribacterales</taxon>
        <taxon>Geovibrionaceae</taxon>
        <taxon>Seleniivibrio</taxon>
    </lineage>
</organism>
<dbReference type="Pfam" id="PF13374">
    <property type="entry name" value="TPR_10"/>
    <property type="match status" value="1"/>
</dbReference>
<dbReference type="Gene3D" id="1.25.40.10">
    <property type="entry name" value="Tetratricopeptide repeat domain"/>
    <property type="match status" value="3"/>
</dbReference>
<dbReference type="AlphaFoldDB" id="A0A4R1KD51"/>
<gene>
    <name evidence="4" type="ORF">C8D98_1034</name>
</gene>
<evidence type="ECO:0000256" key="1">
    <source>
        <dbReference type="ARBA" id="ARBA00022737"/>
    </source>
</evidence>
<keyword evidence="5" id="KW-1185">Reference proteome</keyword>
<proteinExistence type="predicted"/>
<dbReference type="RefSeq" id="WP_132872614.1">
    <property type="nucleotide sequence ID" value="NZ_SMGG01000003.1"/>
</dbReference>
<dbReference type="SUPFAM" id="SSF52540">
    <property type="entry name" value="P-loop containing nucleoside triphosphate hydrolases"/>
    <property type="match status" value="1"/>
</dbReference>
<feature type="repeat" description="TPR" evidence="3">
    <location>
        <begin position="784"/>
        <end position="817"/>
    </location>
</feature>
<dbReference type="SMART" id="SM00028">
    <property type="entry name" value="TPR"/>
    <property type="match status" value="6"/>
</dbReference>